<feature type="compositionally biased region" description="Acidic residues" evidence="1">
    <location>
        <begin position="144"/>
        <end position="163"/>
    </location>
</feature>
<gene>
    <name evidence="3" type="ORF">F5147DRAFT_780479</name>
</gene>
<dbReference type="InterPro" id="IPR008991">
    <property type="entry name" value="Translation_prot_SH3-like_sf"/>
</dbReference>
<dbReference type="GeneID" id="64704719"/>
<evidence type="ECO:0000313" key="4">
    <source>
        <dbReference type="Proteomes" id="UP000823399"/>
    </source>
</evidence>
<feature type="region of interest" description="Disordered" evidence="1">
    <location>
        <begin position="1"/>
        <end position="21"/>
    </location>
</feature>
<dbReference type="InterPro" id="IPR005824">
    <property type="entry name" value="KOW"/>
</dbReference>
<feature type="domain" description="KOW" evidence="2">
    <location>
        <begin position="875"/>
        <end position="902"/>
    </location>
</feature>
<dbReference type="AlphaFoldDB" id="A0A9P7JMM4"/>
<accession>A0A9P7JMM4</accession>
<sequence>MAKRAASADDQPAPKRAKHNERNCWTVPSPWEDVNAWRILERFLTTDITYPEMEDAFSSYLGDQYSPDDWKDTRVALFSGDGDDVLALSNLCALMAVNIPQCLLDTASTAKDLPVATSTSRQKVRGIKNGQSHRPYNFKRFIDDEAGDSEDEEEEEEEEEDGDGSSVRSPNITCLPGPSAKHRLAAAIDDIFNKYEHTPQSSSASEQRAPYKAAWSSGTIESRMYLLVVHRTATHYIAEHLRNKGFPVTVSVWLPGQLYMSLHISEEEREAVERSNIKLPNPLWVKIKHGKYKGDIGYVFDPDQSNLFITVLIPPREFPYNMPQGSVALLDFQMTTQGLLLKNFHRYLVELVASPHTDDIRLYTQSRWDKAFVRNTIAVFSMQFLHKGDAVRVIKGDVRAEISTVISIHHASGTDIECVFWVGDTIRVVVGLYLGLEGHIIQTTGDIFDICQEATQEVVWVSKYYLDRCPPNYTYQSRLSIQQHFEHRPDESLQVGDYIEVLVGEHIGKCGVMAWFPAGEMQLWFRYANPWTKDDTGYNSGPPIFQVPTTFVRWTGLSQTLKYTKEKGYDVRPGDVVRVARGPEYQMKGVVQSVDFPKARLTLLSESDRSLIDVPIDFVMKIRNISLDSFNDVIGQEVIRSESCTVAVHGQARTECKRQDIATRYGMRLNGAMLGLSDLASFCDMQKKSYLKSTPQRFTTPPPDPVPSSSSSSTSADLSLSSSTWTNWSASLTNINTTHDPSSTVTSSSDPWTFNVQDMQDNISARTNQPKDNGESSVEPSHHVAHLITGPLPWLMSKEFSSLLLTYHAVFRVSLSFMGGRLHKRFVSMACPDPFCGTNGPAPKDCVAVFCTSSNIGAAIQHYHISAKDLSPAPPCKKNQRCLVLDGKSRSQILTISKCNMKRNMAEAVIDGATSITLRFDQMCLVEEAKQI</sequence>
<dbReference type="SMART" id="SM00739">
    <property type="entry name" value="KOW"/>
    <property type="match status" value="4"/>
</dbReference>
<evidence type="ECO:0000259" key="2">
    <source>
        <dbReference type="SMART" id="SM00739"/>
    </source>
</evidence>
<comment type="caution">
    <text evidence="3">The sequence shown here is derived from an EMBL/GenBank/DDBJ whole genome shotgun (WGS) entry which is preliminary data.</text>
</comment>
<proteinExistence type="predicted"/>
<dbReference type="SUPFAM" id="SSF50104">
    <property type="entry name" value="Translation proteins SH3-like domain"/>
    <property type="match status" value="1"/>
</dbReference>
<organism evidence="3 4">
    <name type="scientific">Suillus discolor</name>
    <dbReference type="NCBI Taxonomy" id="1912936"/>
    <lineage>
        <taxon>Eukaryota</taxon>
        <taxon>Fungi</taxon>
        <taxon>Dikarya</taxon>
        <taxon>Basidiomycota</taxon>
        <taxon>Agaricomycotina</taxon>
        <taxon>Agaricomycetes</taxon>
        <taxon>Agaricomycetidae</taxon>
        <taxon>Boletales</taxon>
        <taxon>Suillineae</taxon>
        <taxon>Suillaceae</taxon>
        <taxon>Suillus</taxon>
    </lineage>
</organism>
<feature type="domain" description="KOW" evidence="2">
    <location>
        <begin position="384"/>
        <end position="411"/>
    </location>
</feature>
<feature type="domain" description="KOW" evidence="2">
    <location>
        <begin position="419"/>
        <end position="446"/>
    </location>
</feature>
<keyword evidence="4" id="KW-1185">Reference proteome</keyword>
<dbReference type="RefSeq" id="XP_041286092.1">
    <property type="nucleotide sequence ID" value="XM_041442460.1"/>
</dbReference>
<feature type="region of interest" description="Disordered" evidence="1">
    <location>
        <begin position="693"/>
        <end position="715"/>
    </location>
</feature>
<evidence type="ECO:0000313" key="3">
    <source>
        <dbReference type="EMBL" id="KAG2090033.1"/>
    </source>
</evidence>
<dbReference type="Proteomes" id="UP000823399">
    <property type="component" value="Unassembled WGS sequence"/>
</dbReference>
<dbReference type="OrthoDB" id="2659490at2759"/>
<reference evidence="3" key="1">
    <citation type="journal article" date="2020" name="New Phytol.">
        <title>Comparative genomics reveals dynamic genome evolution in host specialist ectomycorrhizal fungi.</title>
        <authorList>
            <person name="Lofgren L.A."/>
            <person name="Nguyen N.H."/>
            <person name="Vilgalys R."/>
            <person name="Ruytinx J."/>
            <person name="Liao H.L."/>
            <person name="Branco S."/>
            <person name="Kuo A."/>
            <person name="LaButti K."/>
            <person name="Lipzen A."/>
            <person name="Andreopoulos W."/>
            <person name="Pangilinan J."/>
            <person name="Riley R."/>
            <person name="Hundley H."/>
            <person name="Na H."/>
            <person name="Barry K."/>
            <person name="Grigoriev I.V."/>
            <person name="Stajich J.E."/>
            <person name="Kennedy P.G."/>
        </authorList>
    </citation>
    <scope>NUCLEOTIDE SEQUENCE</scope>
    <source>
        <strain evidence="3">FC423</strain>
    </source>
</reference>
<protein>
    <recommendedName>
        <fullName evidence="2">KOW domain-containing protein</fullName>
    </recommendedName>
</protein>
<feature type="region of interest" description="Disordered" evidence="1">
    <location>
        <begin position="114"/>
        <end position="174"/>
    </location>
</feature>
<name>A0A9P7JMM4_9AGAM</name>
<feature type="domain" description="KOW" evidence="2">
    <location>
        <begin position="570"/>
        <end position="597"/>
    </location>
</feature>
<evidence type="ECO:0000256" key="1">
    <source>
        <dbReference type="SAM" id="MobiDB-lite"/>
    </source>
</evidence>
<dbReference type="EMBL" id="JABBWM010000107">
    <property type="protein sequence ID" value="KAG2090033.1"/>
    <property type="molecule type" value="Genomic_DNA"/>
</dbReference>